<evidence type="ECO:0000259" key="1">
    <source>
        <dbReference type="Pfam" id="PF13091"/>
    </source>
</evidence>
<dbReference type="AlphaFoldDB" id="A0A1B1UK77"/>
<organism evidence="2 3">
    <name type="scientific">Bradyrhizobium icense</name>
    <dbReference type="NCBI Taxonomy" id="1274631"/>
    <lineage>
        <taxon>Bacteria</taxon>
        <taxon>Pseudomonadati</taxon>
        <taxon>Pseudomonadota</taxon>
        <taxon>Alphaproteobacteria</taxon>
        <taxon>Hyphomicrobiales</taxon>
        <taxon>Nitrobacteraceae</taxon>
        <taxon>Bradyrhizobium</taxon>
    </lineage>
</organism>
<accession>A0A1B1UK77</accession>
<sequence>MTARMTVYIPIYKVRADYIVKQGRTWSAFEHMVLWKLAQERATSLELAELSGVPLRLVVECLIELIGVGWVDIHTSSGRVAFEATAGGKKAAALKKLPEDTRNLRRRDTLCMERITMSFFQPEDLTLIHKDKLPENAFVLRPRVFKLTMSPTGSVDRLYMKEDETFEEWVDHRITAQRLFASVQISGDQVEGLPQYASPEFRQTIVDAATVAPDAGDDIAAEEVTGRAETQLETEDGYSYAEVTADDLVVGGPAHLSELKRVLSDAKSFVMIHTCFVGTEAVRRLMPDLEAAAKRKVRVDLLWGQRNEELNEEALKDFREAKAMFDKLSPHTKSYLRFAETETGSHAKIVLADSGPHGSYEAYVGSCNWLSSLYRSVEVSIRLREPHVVATLASALAFLRIPSSGKWTKDVYRLAELRNQCRRIDARSDGPHRVAVLRDHEHLAAVREARDSANSSIVAVCDLLGPAGETSVFVPMRATDRNQVAVTLIHNKLAKSVSPEERERTAAALSEVGIKLFAVDQVHGKFVTWDDDTLLITSFNWLATTSNPWKPRGAEIGVIVKGPGLVGHLKNKFSEMAGIDRDILDCQA</sequence>
<feature type="domain" description="Phospholipase D-like" evidence="1">
    <location>
        <begin position="260"/>
        <end position="393"/>
    </location>
</feature>
<dbReference type="EMBL" id="CP016428">
    <property type="protein sequence ID" value="ANW03126.1"/>
    <property type="molecule type" value="Genomic_DNA"/>
</dbReference>
<dbReference type="Pfam" id="PF13091">
    <property type="entry name" value="PLDc_2"/>
    <property type="match status" value="2"/>
</dbReference>
<evidence type="ECO:0000313" key="3">
    <source>
        <dbReference type="Proteomes" id="UP000092839"/>
    </source>
</evidence>
<dbReference type="STRING" id="1274631.LMTR13_26285"/>
<keyword evidence="3" id="KW-1185">Reference proteome</keyword>
<dbReference type="InterPro" id="IPR025202">
    <property type="entry name" value="PLD-like_dom"/>
</dbReference>
<dbReference type="KEGG" id="bic:LMTR13_26285"/>
<dbReference type="Proteomes" id="UP000092839">
    <property type="component" value="Chromosome"/>
</dbReference>
<proteinExistence type="predicted"/>
<dbReference type="Gene3D" id="3.30.870.10">
    <property type="entry name" value="Endonuclease Chain A"/>
    <property type="match status" value="2"/>
</dbReference>
<reference evidence="2 3" key="1">
    <citation type="submission" date="2016-07" db="EMBL/GenBank/DDBJ databases">
        <title>Complete genome sequence of Bradyrhizobium icense LMTR 13T, a potential inoculant strain isolated from lima bean (Phaseolus lunatus) in Peru.</title>
        <authorList>
            <person name="Ormeno-Orrillo E."/>
            <person name="Duran D."/>
            <person name="Rogel M.A."/>
            <person name="Rey L."/>
            <person name="Imperial J."/>
            <person name="Ruiz-Argueso T."/>
            <person name="Martinez-Romero E."/>
        </authorList>
    </citation>
    <scope>NUCLEOTIDE SEQUENCE [LARGE SCALE GENOMIC DNA]</scope>
    <source>
        <strain evidence="2 3">LMTR 13</strain>
    </source>
</reference>
<name>A0A1B1UK77_9BRAD</name>
<dbReference type="SUPFAM" id="SSF56024">
    <property type="entry name" value="Phospholipase D/nuclease"/>
    <property type="match status" value="2"/>
</dbReference>
<protein>
    <recommendedName>
        <fullName evidence="1">Phospholipase D-like domain-containing protein</fullName>
    </recommendedName>
</protein>
<gene>
    <name evidence="2" type="ORF">LMTR13_26285</name>
</gene>
<feature type="domain" description="Phospholipase D-like" evidence="1">
    <location>
        <begin position="473"/>
        <end position="576"/>
    </location>
</feature>
<evidence type="ECO:0000313" key="2">
    <source>
        <dbReference type="EMBL" id="ANW03126.1"/>
    </source>
</evidence>